<sequence length="533" mass="60411">MRMSNSRQTLAARIKSICTGLPAILPPISIMDLYWTIVASAGGASLLALTVQSVRRLFLHPLSKYPGPRLAAMTLWYKAYFDIIMDGGWAEHLEYLHEVYGSSILRVAPNELHFSDPRAYNEIYGMGTKHVKQPAFYSCFSTDRSVFAMSDHHEATQRRNLIGPFFSRRSILNLENAVQSKIELLISRLLEHQHTKESANLEWAFRSTSLEIITSYCFGRSSNALDSRDFQNGILTAMDQTLPMIWVFKHFPIIKYVLLRVPESWASILKPSTTGILEQKKQMGAQIDDILRDPSSLKHADHETIYHHFLTPQPDNQRLPPIEREWLLDEGLYLRFAGSDTVGNACTVATYHILSHKDVRDRLAQEVKDAWPEKDAPASYETLEKLPYLTAVIKESLRMAHGVVTPLPRIVGPTDVEIAGAVIPAGTVVSQGATIVHRNPEIFPEPTVFDPERWLQEDSHDLDKYLVSFSKGPRSCLGINLAWCELYLIIGTVFRKLDLTPDNATIDSISFREYFVTVHRGRHFHAFVKPTVD</sequence>
<comment type="cofactor">
    <cofactor evidence="1 7">
        <name>heme</name>
        <dbReference type="ChEBI" id="CHEBI:30413"/>
    </cofactor>
</comment>
<evidence type="ECO:0000256" key="5">
    <source>
        <dbReference type="ARBA" id="ARBA00023002"/>
    </source>
</evidence>
<evidence type="ECO:0000256" key="6">
    <source>
        <dbReference type="ARBA" id="ARBA00023004"/>
    </source>
</evidence>
<keyword evidence="6 7" id="KW-0408">Iron</keyword>
<dbReference type="Proteomes" id="UP000054477">
    <property type="component" value="Unassembled WGS sequence"/>
</dbReference>
<dbReference type="PRINTS" id="PR00463">
    <property type="entry name" value="EP450I"/>
</dbReference>
<comment type="pathway">
    <text evidence="2">Secondary metabolite biosynthesis.</text>
</comment>
<evidence type="ECO:0000313" key="10">
    <source>
        <dbReference type="Proteomes" id="UP000054477"/>
    </source>
</evidence>
<gene>
    <name evidence="9" type="ORF">K443DRAFT_410541</name>
</gene>
<evidence type="ECO:0000313" key="9">
    <source>
        <dbReference type="EMBL" id="KIK04541.1"/>
    </source>
</evidence>
<dbReference type="PROSITE" id="PS00086">
    <property type="entry name" value="CYTOCHROME_P450"/>
    <property type="match status" value="1"/>
</dbReference>
<dbReference type="STRING" id="1095629.A0A0C9XHX2"/>
<dbReference type="GO" id="GO:0005506">
    <property type="term" value="F:iron ion binding"/>
    <property type="evidence" value="ECO:0007669"/>
    <property type="project" value="InterPro"/>
</dbReference>
<proteinExistence type="inferred from homology"/>
<keyword evidence="5 8" id="KW-0560">Oxidoreductase</keyword>
<evidence type="ECO:0008006" key="11">
    <source>
        <dbReference type="Google" id="ProtNLM"/>
    </source>
</evidence>
<dbReference type="PANTHER" id="PTHR24305:SF157">
    <property type="entry name" value="N-ACETYLTRYPTOPHAN 6-HYDROXYLASE IVOC-RELATED"/>
    <property type="match status" value="1"/>
</dbReference>
<dbReference type="PANTHER" id="PTHR24305">
    <property type="entry name" value="CYTOCHROME P450"/>
    <property type="match status" value="1"/>
</dbReference>
<evidence type="ECO:0000256" key="2">
    <source>
        <dbReference type="ARBA" id="ARBA00005179"/>
    </source>
</evidence>
<keyword evidence="7 8" id="KW-0349">Heme</keyword>
<name>A0A0C9XHX2_9AGAR</name>
<evidence type="ECO:0000256" key="4">
    <source>
        <dbReference type="ARBA" id="ARBA00022723"/>
    </source>
</evidence>
<dbReference type="OrthoDB" id="1470350at2759"/>
<dbReference type="PRINTS" id="PR00385">
    <property type="entry name" value="P450"/>
</dbReference>
<keyword evidence="10" id="KW-1185">Reference proteome</keyword>
<dbReference type="EMBL" id="KN838568">
    <property type="protein sequence ID" value="KIK04541.1"/>
    <property type="molecule type" value="Genomic_DNA"/>
</dbReference>
<evidence type="ECO:0000256" key="8">
    <source>
        <dbReference type="RuleBase" id="RU000461"/>
    </source>
</evidence>
<dbReference type="AlphaFoldDB" id="A0A0C9XHX2"/>
<evidence type="ECO:0000256" key="7">
    <source>
        <dbReference type="PIRSR" id="PIRSR602401-1"/>
    </source>
</evidence>
<reference evidence="10" key="2">
    <citation type="submission" date="2015-01" db="EMBL/GenBank/DDBJ databases">
        <title>Evolutionary Origins and Diversification of the Mycorrhizal Mutualists.</title>
        <authorList>
            <consortium name="DOE Joint Genome Institute"/>
            <consortium name="Mycorrhizal Genomics Consortium"/>
            <person name="Kohler A."/>
            <person name="Kuo A."/>
            <person name="Nagy L.G."/>
            <person name="Floudas D."/>
            <person name="Copeland A."/>
            <person name="Barry K.W."/>
            <person name="Cichocki N."/>
            <person name="Veneault-Fourrey C."/>
            <person name="LaButti K."/>
            <person name="Lindquist E.A."/>
            <person name="Lipzen A."/>
            <person name="Lundell T."/>
            <person name="Morin E."/>
            <person name="Murat C."/>
            <person name="Riley R."/>
            <person name="Ohm R."/>
            <person name="Sun H."/>
            <person name="Tunlid A."/>
            <person name="Henrissat B."/>
            <person name="Grigoriev I.V."/>
            <person name="Hibbett D.S."/>
            <person name="Martin F."/>
        </authorList>
    </citation>
    <scope>NUCLEOTIDE SEQUENCE [LARGE SCALE GENOMIC DNA]</scope>
    <source>
        <strain evidence="10">LaAM-08-1</strain>
    </source>
</reference>
<feature type="binding site" description="axial binding residue" evidence="7">
    <location>
        <position position="476"/>
    </location>
    <ligand>
        <name>heme</name>
        <dbReference type="ChEBI" id="CHEBI:30413"/>
    </ligand>
    <ligandPart>
        <name>Fe</name>
        <dbReference type="ChEBI" id="CHEBI:18248"/>
    </ligandPart>
</feature>
<evidence type="ECO:0000256" key="3">
    <source>
        <dbReference type="ARBA" id="ARBA00010617"/>
    </source>
</evidence>
<protein>
    <recommendedName>
        <fullName evidence="11">Cytochrome P450</fullName>
    </recommendedName>
</protein>
<keyword evidence="8" id="KW-0503">Monooxygenase</keyword>
<reference evidence="9 10" key="1">
    <citation type="submission" date="2014-04" db="EMBL/GenBank/DDBJ databases">
        <authorList>
            <consortium name="DOE Joint Genome Institute"/>
            <person name="Kuo A."/>
            <person name="Kohler A."/>
            <person name="Nagy L.G."/>
            <person name="Floudas D."/>
            <person name="Copeland A."/>
            <person name="Barry K.W."/>
            <person name="Cichocki N."/>
            <person name="Veneault-Fourrey C."/>
            <person name="LaButti K."/>
            <person name="Lindquist E.A."/>
            <person name="Lipzen A."/>
            <person name="Lundell T."/>
            <person name="Morin E."/>
            <person name="Murat C."/>
            <person name="Sun H."/>
            <person name="Tunlid A."/>
            <person name="Henrissat B."/>
            <person name="Grigoriev I.V."/>
            <person name="Hibbett D.S."/>
            <person name="Martin F."/>
            <person name="Nordberg H.P."/>
            <person name="Cantor M.N."/>
            <person name="Hua S.X."/>
        </authorList>
    </citation>
    <scope>NUCLEOTIDE SEQUENCE [LARGE SCALE GENOMIC DNA]</scope>
    <source>
        <strain evidence="9 10">LaAM-08-1</strain>
    </source>
</reference>
<dbReference type="InterPro" id="IPR036396">
    <property type="entry name" value="Cyt_P450_sf"/>
</dbReference>
<dbReference type="GO" id="GO:0020037">
    <property type="term" value="F:heme binding"/>
    <property type="evidence" value="ECO:0007669"/>
    <property type="project" value="InterPro"/>
</dbReference>
<dbReference type="CDD" id="cd11062">
    <property type="entry name" value="CYP58-like"/>
    <property type="match status" value="1"/>
</dbReference>
<dbReference type="InterPro" id="IPR001128">
    <property type="entry name" value="Cyt_P450"/>
</dbReference>
<dbReference type="InterPro" id="IPR050121">
    <property type="entry name" value="Cytochrome_P450_monoxygenase"/>
</dbReference>
<evidence type="ECO:0000256" key="1">
    <source>
        <dbReference type="ARBA" id="ARBA00001971"/>
    </source>
</evidence>
<keyword evidence="4 7" id="KW-0479">Metal-binding</keyword>
<dbReference type="InterPro" id="IPR002401">
    <property type="entry name" value="Cyt_P450_E_grp-I"/>
</dbReference>
<dbReference type="HOGENOM" id="CLU_001570_14_4_1"/>
<accession>A0A0C9XHX2</accession>
<dbReference type="Pfam" id="PF00067">
    <property type="entry name" value="p450"/>
    <property type="match status" value="1"/>
</dbReference>
<dbReference type="GO" id="GO:0004497">
    <property type="term" value="F:monooxygenase activity"/>
    <property type="evidence" value="ECO:0007669"/>
    <property type="project" value="UniProtKB-KW"/>
</dbReference>
<dbReference type="InterPro" id="IPR017972">
    <property type="entry name" value="Cyt_P450_CS"/>
</dbReference>
<organism evidence="9 10">
    <name type="scientific">Laccaria amethystina LaAM-08-1</name>
    <dbReference type="NCBI Taxonomy" id="1095629"/>
    <lineage>
        <taxon>Eukaryota</taxon>
        <taxon>Fungi</taxon>
        <taxon>Dikarya</taxon>
        <taxon>Basidiomycota</taxon>
        <taxon>Agaricomycotina</taxon>
        <taxon>Agaricomycetes</taxon>
        <taxon>Agaricomycetidae</taxon>
        <taxon>Agaricales</taxon>
        <taxon>Agaricineae</taxon>
        <taxon>Hydnangiaceae</taxon>
        <taxon>Laccaria</taxon>
    </lineage>
</organism>
<dbReference type="SUPFAM" id="SSF48264">
    <property type="entry name" value="Cytochrome P450"/>
    <property type="match status" value="1"/>
</dbReference>
<comment type="similarity">
    <text evidence="3 8">Belongs to the cytochrome P450 family.</text>
</comment>
<dbReference type="GO" id="GO:0016705">
    <property type="term" value="F:oxidoreductase activity, acting on paired donors, with incorporation or reduction of molecular oxygen"/>
    <property type="evidence" value="ECO:0007669"/>
    <property type="project" value="InterPro"/>
</dbReference>
<dbReference type="Gene3D" id="1.10.630.10">
    <property type="entry name" value="Cytochrome P450"/>
    <property type="match status" value="1"/>
</dbReference>